<dbReference type="SMART" id="SM00448">
    <property type="entry name" value="REC"/>
    <property type="match status" value="1"/>
</dbReference>
<dbReference type="Pfam" id="PF00196">
    <property type="entry name" value="GerE"/>
    <property type="match status" value="1"/>
</dbReference>
<name>A0ABW9GJC8_9MICO</name>
<dbReference type="PROSITE" id="PS50043">
    <property type="entry name" value="HTH_LUXR_2"/>
    <property type="match status" value="1"/>
</dbReference>
<evidence type="ECO:0000256" key="3">
    <source>
        <dbReference type="PROSITE-ProRule" id="PRU00169"/>
    </source>
</evidence>
<dbReference type="Pfam" id="PF00072">
    <property type="entry name" value="Response_reg"/>
    <property type="match status" value="1"/>
</dbReference>
<dbReference type="CDD" id="cd17535">
    <property type="entry name" value="REC_NarL-like"/>
    <property type="match status" value="1"/>
</dbReference>
<dbReference type="InterPro" id="IPR000792">
    <property type="entry name" value="Tscrpt_reg_LuxR_C"/>
</dbReference>
<comment type="caution">
    <text evidence="6">The sequence shown here is derived from an EMBL/GenBank/DDBJ whole genome shotgun (WGS) entry which is preliminary data.</text>
</comment>
<evidence type="ECO:0000256" key="1">
    <source>
        <dbReference type="ARBA" id="ARBA00022553"/>
    </source>
</evidence>
<keyword evidence="2" id="KW-0238">DNA-binding</keyword>
<dbReference type="RefSeq" id="WP_375094991.1">
    <property type="nucleotide sequence ID" value="NZ_JAROCE010000002.1"/>
</dbReference>
<evidence type="ECO:0000313" key="6">
    <source>
        <dbReference type="EMBL" id="MFM2720665.1"/>
    </source>
</evidence>
<keyword evidence="1 3" id="KW-0597">Phosphoprotein</keyword>
<dbReference type="PANTHER" id="PTHR43214">
    <property type="entry name" value="TWO-COMPONENT RESPONSE REGULATOR"/>
    <property type="match status" value="1"/>
</dbReference>
<feature type="modified residue" description="4-aspartylphosphate" evidence="3">
    <location>
        <position position="59"/>
    </location>
</feature>
<protein>
    <submittedName>
        <fullName evidence="6">Response regulator transcription factor</fullName>
    </submittedName>
</protein>
<dbReference type="EMBL" id="JAROCE010000002">
    <property type="protein sequence ID" value="MFM2720665.1"/>
    <property type="molecule type" value="Genomic_DNA"/>
</dbReference>
<organism evidence="6 7">
    <name type="scientific">Microbacterium mcarthurae</name>
    <dbReference type="NCBI Taxonomy" id="3035918"/>
    <lineage>
        <taxon>Bacteria</taxon>
        <taxon>Bacillati</taxon>
        <taxon>Actinomycetota</taxon>
        <taxon>Actinomycetes</taxon>
        <taxon>Micrococcales</taxon>
        <taxon>Microbacteriaceae</taxon>
        <taxon>Microbacterium</taxon>
    </lineage>
</organism>
<reference evidence="6 7" key="1">
    <citation type="submission" date="2023-03" db="EMBL/GenBank/DDBJ databases">
        <title>MT1 and MT2 Draft Genomes of Novel Species.</title>
        <authorList>
            <person name="Venkateswaran K."/>
        </authorList>
    </citation>
    <scope>NUCLEOTIDE SEQUENCE [LARGE SCALE GENOMIC DNA]</scope>
    <source>
        <strain evidence="6 7">IF8SW-P5</strain>
    </source>
</reference>
<dbReference type="CDD" id="cd06170">
    <property type="entry name" value="LuxR_C_like"/>
    <property type="match status" value="1"/>
</dbReference>
<evidence type="ECO:0000259" key="5">
    <source>
        <dbReference type="PROSITE" id="PS50110"/>
    </source>
</evidence>
<dbReference type="Proteomes" id="UP001630303">
    <property type="component" value="Unassembled WGS sequence"/>
</dbReference>
<feature type="domain" description="Response regulatory" evidence="5">
    <location>
        <begin position="8"/>
        <end position="125"/>
    </location>
</feature>
<feature type="domain" description="HTH luxR-type" evidence="4">
    <location>
        <begin position="152"/>
        <end position="218"/>
    </location>
</feature>
<gene>
    <name evidence="6" type="ORF">P5G46_09140</name>
</gene>
<dbReference type="InterPro" id="IPR011006">
    <property type="entry name" value="CheY-like_superfamily"/>
</dbReference>
<sequence length="229" mass="24487">MTDSDPIRVLIADDNRPFRRGVRLRLEHADGITVVGEAATGRDAVRGALAEHADVVLMDLEMPEMNGIDATRAVVGESGGATRVIALTSHGEDQLVMSALGNGASGYLLKTHDSSQLVEAIRAAHRGDALMSSRVTRSVLTDIAQRRLSDDDRAKVASLSPSEARVVHFLSDGITSNEQLADALVVSVNTVRSHIQSSMRKVGAADRTQLALWGVRVRAELASHPNGRI</sequence>
<dbReference type="SMART" id="SM00421">
    <property type="entry name" value="HTH_LUXR"/>
    <property type="match status" value="1"/>
</dbReference>
<dbReference type="Gene3D" id="3.40.50.2300">
    <property type="match status" value="1"/>
</dbReference>
<accession>A0ABW9GJC8</accession>
<evidence type="ECO:0000313" key="7">
    <source>
        <dbReference type="Proteomes" id="UP001630303"/>
    </source>
</evidence>
<proteinExistence type="predicted"/>
<dbReference type="InterPro" id="IPR058245">
    <property type="entry name" value="NreC/VraR/RcsB-like_REC"/>
</dbReference>
<dbReference type="SUPFAM" id="SSF52172">
    <property type="entry name" value="CheY-like"/>
    <property type="match status" value="1"/>
</dbReference>
<dbReference type="InterPro" id="IPR039420">
    <property type="entry name" value="WalR-like"/>
</dbReference>
<dbReference type="PROSITE" id="PS50110">
    <property type="entry name" value="RESPONSE_REGULATORY"/>
    <property type="match status" value="1"/>
</dbReference>
<dbReference type="InterPro" id="IPR001789">
    <property type="entry name" value="Sig_transdc_resp-reg_receiver"/>
</dbReference>
<evidence type="ECO:0000256" key="2">
    <source>
        <dbReference type="ARBA" id="ARBA00023125"/>
    </source>
</evidence>
<evidence type="ECO:0000259" key="4">
    <source>
        <dbReference type="PROSITE" id="PS50043"/>
    </source>
</evidence>
<keyword evidence="7" id="KW-1185">Reference proteome</keyword>
<dbReference type="SUPFAM" id="SSF46894">
    <property type="entry name" value="C-terminal effector domain of the bipartite response regulators"/>
    <property type="match status" value="1"/>
</dbReference>
<dbReference type="InterPro" id="IPR016032">
    <property type="entry name" value="Sig_transdc_resp-reg_C-effctor"/>
</dbReference>